<sequence>MNEETAAGTSAGLASGPLGTSAPGPAGDQVSARIAIPVSDDRGPAGPSVTPGARRGGPAEHLSFSHDHPTDAQGVLP</sequence>
<evidence type="ECO:0000313" key="2">
    <source>
        <dbReference type="EMBL" id="MDT0306693.1"/>
    </source>
</evidence>
<evidence type="ECO:0000256" key="1">
    <source>
        <dbReference type="SAM" id="MobiDB-lite"/>
    </source>
</evidence>
<dbReference type="RefSeq" id="WP_311629630.1">
    <property type="nucleotide sequence ID" value="NZ_JAVREN010000007.1"/>
</dbReference>
<protein>
    <submittedName>
        <fullName evidence="2">Uncharacterized protein</fullName>
    </submittedName>
</protein>
<gene>
    <name evidence="2" type="ORF">RM780_06925</name>
</gene>
<proteinExistence type="predicted"/>
<feature type="compositionally biased region" description="Low complexity" evidence="1">
    <location>
        <begin position="1"/>
        <end position="19"/>
    </location>
</feature>
<accession>A0ABU2L565</accession>
<reference evidence="3" key="1">
    <citation type="submission" date="2023-07" db="EMBL/GenBank/DDBJ databases">
        <title>30 novel species of actinomycetes from the DSMZ collection.</title>
        <authorList>
            <person name="Nouioui I."/>
        </authorList>
    </citation>
    <scope>NUCLEOTIDE SEQUENCE [LARGE SCALE GENOMIC DNA]</scope>
    <source>
        <strain evidence="3">DSM 44917</strain>
    </source>
</reference>
<dbReference type="Proteomes" id="UP001183388">
    <property type="component" value="Unassembled WGS sequence"/>
</dbReference>
<organism evidence="2 3">
    <name type="scientific">Streptomyces boetiae</name>
    <dbReference type="NCBI Taxonomy" id="3075541"/>
    <lineage>
        <taxon>Bacteria</taxon>
        <taxon>Bacillati</taxon>
        <taxon>Actinomycetota</taxon>
        <taxon>Actinomycetes</taxon>
        <taxon>Kitasatosporales</taxon>
        <taxon>Streptomycetaceae</taxon>
        <taxon>Streptomyces</taxon>
    </lineage>
</organism>
<dbReference type="EMBL" id="JAVREN010000007">
    <property type="protein sequence ID" value="MDT0306693.1"/>
    <property type="molecule type" value="Genomic_DNA"/>
</dbReference>
<name>A0ABU2L565_9ACTN</name>
<comment type="caution">
    <text evidence="2">The sequence shown here is derived from an EMBL/GenBank/DDBJ whole genome shotgun (WGS) entry which is preliminary data.</text>
</comment>
<keyword evidence="3" id="KW-1185">Reference proteome</keyword>
<evidence type="ECO:0000313" key="3">
    <source>
        <dbReference type="Proteomes" id="UP001183388"/>
    </source>
</evidence>
<feature type="region of interest" description="Disordered" evidence="1">
    <location>
        <begin position="1"/>
        <end position="77"/>
    </location>
</feature>